<dbReference type="Gene3D" id="3.90.1640.10">
    <property type="entry name" value="inorganic pyrophosphatase (n-terminal core)"/>
    <property type="match status" value="1"/>
</dbReference>
<dbReference type="Pfam" id="PF02272">
    <property type="entry name" value="DHHA1"/>
    <property type="match status" value="1"/>
</dbReference>
<keyword evidence="4" id="KW-1185">Reference proteome</keyword>
<dbReference type="Proteomes" id="UP000199409">
    <property type="component" value="Unassembled WGS sequence"/>
</dbReference>
<dbReference type="Gene3D" id="3.10.310.30">
    <property type="match status" value="1"/>
</dbReference>
<dbReference type="InterPro" id="IPR051319">
    <property type="entry name" value="Oligoribo/pAp-PDE_c-di-AMP_PDE"/>
</dbReference>
<gene>
    <name evidence="3" type="ORF">SAMN05660420_02779</name>
</gene>
<proteinExistence type="predicted"/>
<dbReference type="PANTHER" id="PTHR47618">
    <property type="entry name" value="BIFUNCTIONAL OLIGORIBONUCLEASE AND PAP PHOSPHATASE NRNA"/>
    <property type="match status" value="1"/>
</dbReference>
<dbReference type="InterPro" id="IPR038763">
    <property type="entry name" value="DHH_sf"/>
</dbReference>
<protein>
    <submittedName>
        <fullName evidence="3">Phosphoesterase RecJ domain-containing protein</fullName>
    </submittedName>
</protein>
<feature type="domain" description="DDH" evidence="1">
    <location>
        <begin position="16"/>
        <end position="153"/>
    </location>
</feature>
<name>A0A1H4D0W7_9BACT</name>
<feature type="domain" description="DHHA1" evidence="2">
    <location>
        <begin position="230"/>
        <end position="306"/>
    </location>
</feature>
<dbReference type="AlphaFoldDB" id="A0A1H4D0W7"/>
<evidence type="ECO:0000259" key="2">
    <source>
        <dbReference type="Pfam" id="PF02272"/>
    </source>
</evidence>
<dbReference type="GO" id="GO:0003676">
    <property type="term" value="F:nucleic acid binding"/>
    <property type="evidence" value="ECO:0007669"/>
    <property type="project" value="InterPro"/>
</dbReference>
<dbReference type="InterPro" id="IPR003156">
    <property type="entry name" value="DHHA1_dom"/>
</dbReference>
<dbReference type="InterPro" id="IPR001667">
    <property type="entry name" value="DDH_dom"/>
</dbReference>
<dbReference type="Pfam" id="PF01368">
    <property type="entry name" value="DHH"/>
    <property type="match status" value="1"/>
</dbReference>
<dbReference type="EMBL" id="FNQN01000009">
    <property type="protein sequence ID" value="SEA66413.1"/>
    <property type="molecule type" value="Genomic_DNA"/>
</dbReference>
<sequence>MIIQQIIEIINTNQTFLVVAHENPDGDAIGSTLGLALALRDMGKEVVAYNVNSVPAVMRFLPESDFISNSLPENAGFDVAFVLDAGDLERTTLPVKDLCQTLINIDHHPDSTFGDPCYLDTTACATAVLIYRLLSACQYPMSLPVAKALYLGILSDTGSFRYSSANQEAFLVAGELVGLGVDPWEVSSNLYESHAPERMKLLGMVLPTLHIAASGRYASVVLTLDALKKSGALEEHADGFVNYPRSISGVEVALFFNQISSDLYKISFRSRGNIDVGSLAHKLGGGGHHNAAGAKLSGSLDEVKTSVFTLLDQLLS</sequence>
<evidence type="ECO:0000313" key="3">
    <source>
        <dbReference type="EMBL" id="SEA66413.1"/>
    </source>
</evidence>
<evidence type="ECO:0000313" key="4">
    <source>
        <dbReference type="Proteomes" id="UP000199409"/>
    </source>
</evidence>
<accession>A0A1H4D0W7</accession>
<dbReference type="PANTHER" id="PTHR47618:SF1">
    <property type="entry name" value="BIFUNCTIONAL OLIGORIBONUCLEASE AND PAP PHOSPHATASE NRNA"/>
    <property type="match status" value="1"/>
</dbReference>
<evidence type="ECO:0000259" key="1">
    <source>
        <dbReference type="Pfam" id="PF01368"/>
    </source>
</evidence>
<dbReference type="STRING" id="37625.SAMN05660420_02779"/>
<organism evidence="3 4">
    <name type="scientific">Desulfuromusa kysingii</name>
    <dbReference type="NCBI Taxonomy" id="37625"/>
    <lineage>
        <taxon>Bacteria</taxon>
        <taxon>Pseudomonadati</taxon>
        <taxon>Thermodesulfobacteriota</taxon>
        <taxon>Desulfuromonadia</taxon>
        <taxon>Desulfuromonadales</taxon>
        <taxon>Geopsychrobacteraceae</taxon>
        <taxon>Desulfuromusa</taxon>
    </lineage>
</organism>
<dbReference type="RefSeq" id="WP_245706567.1">
    <property type="nucleotide sequence ID" value="NZ_FNQN01000009.1"/>
</dbReference>
<dbReference type="SUPFAM" id="SSF64182">
    <property type="entry name" value="DHH phosphoesterases"/>
    <property type="match status" value="1"/>
</dbReference>
<reference evidence="3 4" key="1">
    <citation type="submission" date="2016-10" db="EMBL/GenBank/DDBJ databases">
        <authorList>
            <person name="de Groot N.N."/>
        </authorList>
    </citation>
    <scope>NUCLEOTIDE SEQUENCE [LARGE SCALE GENOMIC DNA]</scope>
    <source>
        <strain evidence="3 4">DSM 7343</strain>
    </source>
</reference>